<keyword evidence="10" id="KW-1185">Reference proteome</keyword>
<keyword evidence="5" id="KW-0378">Hydrolase</keyword>
<organism evidence="9 10">
    <name type="scientific">Rheinheimera tilapiae</name>
    <dbReference type="NCBI Taxonomy" id="875043"/>
    <lineage>
        <taxon>Bacteria</taxon>
        <taxon>Pseudomonadati</taxon>
        <taxon>Pseudomonadota</taxon>
        <taxon>Gammaproteobacteria</taxon>
        <taxon>Chromatiales</taxon>
        <taxon>Chromatiaceae</taxon>
        <taxon>Rheinheimera</taxon>
    </lineage>
</organism>
<evidence type="ECO:0000256" key="2">
    <source>
        <dbReference type="ARBA" id="ARBA00012247"/>
    </source>
</evidence>
<comment type="caution">
    <text evidence="9">The sequence shown here is derived from an EMBL/GenBank/DDBJ whole genome shotgun (WGS) entry which is preliminary data.</text>
</comment>
<evidence type="ECO:0000259" key="8">
    <source>
        <dbReference type="PROSITE" id="PS51704"/>
    </source>
</evidence>
<dbReference type="InterPro" id="IPR017946">
    <property type="entry name" value="PLC-like_Pdiesterase_TIM-brl"/>
</dbReference>
<dbReference type="SUPFAM" id="SSF51695">
    <property type="entry name" value="PLC-like phosphodiesterases"/>
    <property type="match status" value="1"/>
</dbReference>
<dbReference type="RefSeq" id="WP_377242633.1">
    <property type="nucleotide sequence ID" value="NZ_JBHLXP010000001.1"/>
</dbReference>
<name>A0ABV6BC49_9GAMM</name>
<accession>A0ABV6BC49</accession>
<dbReference type="EC" id="3.1.4.46" evidence="2"/>
<evidence type="ECO:0000256" key="3">
    <source>
        <dbReference type="ARBA" id="ARBA00022729"/>
    </source>
</evidence>
<sequence>MRFSLFLLLLSLSSQAACPAWPLIIAHRGASGDYPEHSEIAYWQAMLQGADFIEADLVPTKDGVLISRHENELSQSTNIAELPQFANRKTSKKVDGVMVEGWFSEDFTLAELRNVKLRESKPLIRPASRRHNDQYGILTLAEVMQLVQRFEQQHGRKVGLYLETKHPTYFLAEGRLQDGHQINRNISEQLLQQLSVWQQTQHNPVYIQSFELSNLWWMRQEGLKKYQVKAKLVQLIGDISGTALYPKSNFAEPWDLVSRPASMQALLHQQQNFLGQAGFHYGALITPAGLTFLSQYADGIGPWKEQWFSQNLALVTAQQLKSYGLQLHPYTFRAEPEFLPEGVATLKDELQQRYQQGVDGVFTDFTDIAVKTRSETCTVKSMPKQDPD</sequence>
<evidence type="ECO:0000256" key="6">
    <source>
        <dbReference type="ARBA" id="ARBA00047512"/>
    </source>
</evidence>
<feature type="signal peptide" evidence="7">
    <location>
        <begin position="1"/>
        <end position="16"/>
    </location>
</feature>
<dbReference type="Gene3D" id="3.20.20.190">
    <property type="entry name" value="Phosphatidylinositol (PI) phosphodiesterase"/>
    <property type="match status" value="1"/>
</dbReference>
<keyword evidence="4" id="KW-0319">Glycerol metabolism</keyword>
<dbReference type="Proteomes" id="UP001589813">
    <property type="component" value="Unassembled WGS sequence"/>
</dbReference>
<reference evidence="9 10" key="1">
    <citation type="submission" date="2024-09" db="EMBL/GenBank/DDBJ databases">
        <authorList>
            <person name="Sun Q."/>
            <person name="Mori K."/>
        </authorList>
    </citation>
    <scope>NUCLEOTIDE SEQUENCE [LARGE SCALE GENOMIC DNA]</scope>
    <source>
        <strain evidence="9 10">KCTC 23315</strain>
    </source>
</reference>
<feature type="domain" description="GP-PDE" evidence="8">
    <location>
        <begin position="22"/>
        <end position="373"/>
    </location>
</feature>
<protein>
    <recommendedName>
        <fullName evidence="2">glycerophosphodiester phosphodiesterase</fullName>
        <ecNumber evidence="2">3.1.4.46</ecNumber>
    </recommendedName>
</protein>
<dbReference type="PANTHER" id="PTHR43620:SF7">
    <property type="entry name" value="GLYCEROPHOSPHODIESTER PHOSPHODIESTERASE GDPD5-RELATED"/>
    <property type="match status" value="1"/>
</dbReference>
<gene>
    <name evidence="9" type="ORF">ACFFJP_09070</name>
</gene>
<dbReference type="PROSITE" id="PS51704">
    <property type="entry name" value="GP_PDE"/>
    <property type="match status" value="1"/>
</dbReference>
<evidence type="ECO:0000256" key="5">
    <source>
        <dbReference type="ARBA" id="ARBA00022801"/>
    </source>
</evidence>
<dbReference type="InterPro" id="IPR030395">
    <property type="entry name" value="GP_PDE_dom"/>
</dbReference>
<evidence type="ECO:0000256" key="7">
    <source>
        <dbReference type="SAM" id="SignalP"/>
    </source>
</evidence>
<evidence type="ECO:0000256" key="1">
    <source>
        <dbReference type="ARBA" id="ARBA00007277"/>
    </source>
</evidence>
<comment type="similarity">
    <text evidence="1">Belongs to the glycerophosphoryl diester phosphodiesterase family.</text>
</comment>
<feature type="chain" id="PRO_5047419932" description="glycerophosphodiester phosphodiesterase" evidence="7">
    <location>
        <begin position="17"/>
        <end position="388"/>
    </location>
</feature>
<dbReference type="EMBL" id="JBHLXP010000001">
    <property type="protein sequence ID" value="MFC0048439.1"/>
    <property type="molecule type" value="Genomic_DNA"/>
</dbReference>
<dbReference type="PANTHER" id="PTHR43620">
    <property type="entry name" value="GLYCEROPHOSPHORYL DIESTER PHOSPHODIESTERASE"/>
    <property type="match status" value="1"/>
</dbReference>
<evidence type="ECO:0000256" key="4">
    <source>
        <dbReference type="ARBA" id="ARBA00022798"/>
    </source>
</evidence>
<dbReference type="Pfam" id="PF03009">
    <property type="entry name" value="GDPD"/>
    <property type="match status" value="1"/>
</dbReference>
<keyword evidence="3 7" id="KW-0732">Signal</keyword>
<comment type="catalytic activity">
    <reaction evidence="6">
        <text>a sn-glycero-3-phosphodiester + H2O = an alcohol + sn-glycerol 3-phosphate + H(+)</text>
        <dbReference type="Rhea" id="RHEA:12969"/>
        <dbReference type="ChEBI" id="CHEBI:15377"/>
        <dbReference type="ChEBI" id="CHEBI:15378"/>
        <dbReference type="ChEBI" id="CHEBI:30879"/>
        <dbReference type="ChEBI" id="CHEBI:57597"/>
        <dbReference type="ChEBI" id="CHEBI:83408"/>
        <dbReference type="EC" id="3.1.4.46"/>
    </reaction>
</comment>
<evidence type="ECO:0000313" key="9">
    <source>
        <dbReference type="EMBL" id="MFC0048439.1"/>
    </source>
</evidence>
<evidence type="ECO:0000313" key="10">
    <source>
        <dbReference type="Proteomes" id="UP001589813"/>
    </source>
</evidence>
<proteinExistence type="inferred from homology"/>